<keyword evidence="6" id="KW-0865">Zymogen</keyword>
<dbReference type="PANTHER" id="PTHR24252">
    <property type="entry name" value="ACROSIN-RELATED"/>
    <property type="match status" value="1"/>
</dbReference>
<dbReference type="SMART" id="SM00020">
    <property type="entry name" value="Tryp_SPc"/>
    <property type="match status" value="1"/>
</dbReference>
<dbReference type="SUPFAM" id="SSF50494">
    <property type="entry name" value="Trypsin-like serine proteases"/>
    <property type="match status" value="1"/>
</dbReference>
<dbReference type="InterPro" id="IPR043504">
    <property type="entry name" value="Peptidase_S1_PA_chymotrypsin"/>
</dbReference>
<keyword evidence="10" id="KW-1185">Reference proteome</keyword>
<evidence type="ECO:0000256" key="1">
    <source>
        <dbReference type="ARBA" id="ARBA00007664"/>
    </source>
</evidence>
<dbReference type="GO" id="GO:0004252">
    <property type="term" value="F:serine-type endopeptidase activity"/>
    <property type="evidence" value="ECO:0007669"/>
    <property type="project" value="InterPro"/>
</dbReference>
<accession>A0A1D2MTY8</accession>
<name>A0A1D2MTY8_ORCCI</name>
<evidence type="ECO:0000313" key="10">
    <source>
        <dbReference type="Proteomes" id="UP000094527"/>
    </source>
</evidence>
<dbReference type="PROSITE" id="PS00135">
    <property type="entry name" value="TRYPSIN_SER"/>
    <property type="match status" value="1"/>
</dbReference>
<evidence type="ECO:0000256" key="4">
    <source>
        <dbReference type="ARBA" id="ARBA00022801"/>
    </source>
</evidence>
<evidence type="ECO:0000256" key="3">
    <source>
        <dbReference type="ARBA" id="ARBA00022729"/>
    </source>
</evidence>
<evidence type="ECO:0000256" key="6">
    <source>
        <dbReference type="ARBA" id="ARBA00023145"/>
    </source>
</evidence>
<dbReference type="Proteomes" id="UP000094527">
    <property type="component" value="Unassembled WGS sequence"/>
</dbReference>
<dbReference type="PANTHER" id="PTHR24252:SF7">
    <property type="entry name" value="HYALIN"/>
    <property type="match status" value="1"/>
</dbReference>
<comment type="caution">
    <text evidence="9">The sequence shown here is derived from an EMBL/GenBank/DDBJ whole genome shotgun (WGS) entry which is preliminary data.</text>
</comment>
<keyword evidence="5" id="KW-0720">Serine protease</keyword>
<dbReference type="AlphaFoldDB" id="A0A1D2MTY8"/>
<comment type="similarity">
    <text evidence="1">Belongs to the peptidase S1 family.</text>
</comment>
<keyword evidence="4" id="KW-0378">Hydrolase</keyword>
<dbReference type="EMBL" id="LJIJ01000569">
    <property type="protein sequence ID" value="ODM96165.1"/>
    <property type="molecule type" value="Genomic_DNA"/>
</dbReference>
<organism evidence="9 10">
    <name type="scientific">Orchesella cincta</name>
    <name type="common">Springtail</name>
    <name type="synonym">Podura cincta</name>
    <dbReference type="NCBI Taxonomy" id="48709"/>
    <lineage>
        <taxon>Eukaryota</taxon>
        <taxon>Metazoa</taxon>
        <taxon>Ecdysozoa</taxon>
        <taxon>Arthropoda</taxon>
        <taxon>Hexapoda</taxon>
        <taxon>Collembola</taxon>
        <taxon>Entomobryomorpha</taxon>
        <taxon>Entomobryoidea</taxon>
        <taxon>Orchesellidae</taxon>
        <taxon>Orchesellinae</taxon>
        <taxon>Orchesella</taxon>
    </lineage>
</organism>
<dbReference type="PRINTS" id="PR00722">
    <property type="entry name" value="CHYMOTRYPSIN"/>
</dbReference>
<keyword evidence="3" id="KW-0732">Signal</keyword>
<dbReference type="FunFam" id="2.40.10.10:FF:000077">
    <property type="entry name" value="Predicted protein"/>
    <property type="match status" value="1"/>
</dbReference>
<feature type="domain" description="Peptidase S1" evidence="8">
    <location>
        <begin position="30"/>
        <end position="266"/>
    </location>
</feature>
<dbReference type="OrthoDB" id="10059102at2759"/>
<dbReference type="InterPro" id="IPR033116">
    <property type="entry name" value="TRYPSIN_SER"/>
</dbReference>
<evidence type="ECO:0000256" key="5">
    <source>
        <dbReference type="ARBA" id="ARBA00022825"/>
    </source>
</evidence>
<evidence type="ECO:0000313" key="9">
    <source>
        <dbReference type="EMBL" id="ODM96165.1"/>
    </source>
</evidence>
<gene>
    <name evidence="9" type="ORF">Ocin01_10515</name>
</gene>
<sequence length="273" mass="29288">LAAVCYGSLPFFPPRLSDLPQYKGKYTGKIVGGDAVGTCNDFPHQVSVQRKSLMTGGFSHFCGGSVLDSRTIATAGHCVNGRSTTGISVVVGTHKLDSAGRDGIRRNVEKFIVHDQYSSRDVDYDIAIIKLEREIDLANECVTPVSLPQQNQTFSPGTETFATGWGTTSEGGSTSNTLRVVGVPIVSDEDCKDSYGEDDITNRMICAGIKEGGKDSCQGDSGGPLVSKNNMLVGITSWGYGCARPQFYGVYTRVAFFADWIRMNLENPSVTVG</sequence>
<dbReference type="STRING" id="48709.A0A1D2MTY8"/>
<evidence type="ECO:0000256" key="2">
    <source>
        <dbReference type="ARBA" id="ARBA00022670"/>
    </source>
</evidence>
<dbReference type="PROSITE" id="PS50240">
    <property type="entry name" value="TRYPSIN_DOM"/>
    <property type="match status" value="1"/>
</dbReference>
<keyword evidence="2" id="KW-0645">Protease</keyword>
<reference evidence="9 10" key="1">
    <citation type="journal article" date="2016" name="Genome Biol. Evol.">
        <title>Gene Family Evolution Reflects Adaptation to Soil Environmental Stressors in the Genome of the Collembolan Orchesella cincta.</title>
        <authorList>
            <person name="Faddeeva-Vakhrusheva A."/>
            <person name="Derks M.F."/>
            <person name="Anvar S.Y."/>
            <person name="Agamennone V."/>
            <person name="Suring W."/>
            <person name="Smit S."/>
            <person name="van Straalen N.M."/>
            <person name="Roelofs D."/>
        </authorList>
    </citation>
    <scope>NUCLEOTIDE SEQUENCE [LARGE SCALE GENOMIC DNA]</scope>
    <source>
        <tissue evidence="9">Mixed pool</tissue>
    </source>
</reference>
<feature type="non-terminal residue" evidence="9">
    <location>
        <position position="1"/>
    </location>
</feature>
<keyword evidence="7" id="KW-1015">Disulfide bond</keyword>
<dbReference type="InterPro" id="IPR001314">
    <property type="entry name" value="Peptidase_S1A"/>
</dbReference>
<dbReference type="CDD" id="cd00190">
    <property type="entry name" value="Tryp_SPc"/>
    <property type="match status" value="1"/>
</dbReference>
<dbReference type="GO" id="GO:0006508">
    <property type="term" value="P:proteolysis"/>
    <property type="evidence" value="ECO:0007669"/>
    <property type="project" value="UniProtKB-KW"/>
</dbReference>
<evidence type="ECO:0000256" key="7">
    <source>
        <dbReference type="ARBA" id="ARBA00023157"/>
    </source>
</evidence>
<protein>
    <submittedName>
        <fullName evidence="9">Trypsin-1</fullName>
    </submittedName>
</protein>
<dbReference type="Pfam" id="PF00089">
    <property type="entry name" value="Trypsin"/>
    <property type="match status" value="1"/>
</dbReference>
<evidence type="ECO:0000259" key="8">
    <source>
        <dbReference type="PROSITE" id="PS50240"/>
    </source>
</evidence>
<dbReference type="InterPro" id="IPR009003">
    <property type="entry name" value="Peptidase_S1_PA"/>
</dbReference>
<dbReference type="Gene3D" id="2.40.10.10">
    <property type="entry name" value="Trypsin-like serine proteases"/>
    <property type="match status" value="1"/>
</dbReference>
<dbReference type="InterPro" id="IPR001254">
    <property type="entry name" value="Trypsin_dom"/>
</dbReference>
<proteinExistence type="inferred from homology"/>